<comment type="caution">
    <text evidence="1">The sequence shown here is derived from an EMBL/GenBank/DDBJ whole genome shotgun (WGS) entry which is preliminary data.</text>
</comment>
<proteinExistence type="predicted"/>
<name>X0VU77_9ZZZZ</name>
<reference evidence="1" key="1">
    <citation type="journal article" date="2014" name="Front. Microbiol.">
        <title>High frequency of phylogenetically diverse reductive dehalogenase-homologous genes in deep subseafloor sedimentary metagenomes.</title>
        <authorList>
            <person name="Kawai M."/>
            <person name="Futagami T."/>
            <person name="Toyoda A."/>
            <person name="Takaki Y."/>
            <person name="Nishi S."/>
            <person name="Hori S."/>
            <person name="Arai W."/>
            <person name="Tsubouchi T."/>
            <person name="Morono Y."/>
            <person name="Uchiyama I."/>
            <person name="Ito T."/>
            <person name="Fujiyama A."/>
            <person name="Inagaki F."/>
            <person name="Takami H."/>
        </authorList>
    </citation>
    <scope>NUCLEOTIDE SEQUENCE</scope>
    <source>
        <strain evidence="1">Expedition CK06-06</strain>
    </source>
</reference>
<dbReference type="EMBL" id="BARS01035010">
    <property type="protein sequence ID" value="GAG14697.1"/>
    <property type="molecule type" value="Genomic_DNA"/>
</dbReference>
<dbReference type="AlphaFoldDB" id="X0VU77"/>
<evidence type="ECO:0000313" key="1">
    <source>
        <dbReference type="EMBL" id="GAG14697.1"/>
    </source>
</evidence>
<protein>
    <submittedName>
        <fullName evidence="1">Uncharacterized protein</fullName>
    </submittedName>
</protein>
<sequence length="53" mass="6094">MEKETLAGAFDTVLPVRHVRGPGIAQHWQNLFSQTWKSGKILAQLQVRKFIFN</sequence>
<feature type="non-terminal residue" evidence="1">
    <location>
        <position position="53"/>
    </location>
</feature>
<accession>X0VU77</accession>
<gene>
    <name evidence="1" type="ORF">S01H1_54012</name>
</gene>
<organism evidence="1">
    <name type="scientific">marine sediment metagenome</name>
    <dbReference type="NCBI Taxonomy" id="412755"/>
    <lineage>
        <taxon>unclassified sequences</taxon>
        <taxon>metagenomes</taxon>
        <taxon>ecological metagenomes</taxon>
    </lineage>
</organism>